<dbReference type="Pfam" id="PF12697">
    <property type="entry name" value="Abhydrolase_6"/>
    <property type="match status" value="1"/>
</dbReference>
<evidence type="ECO:0000313" key="2">
    <source>
        <dbReference type="EMBL" id="GLK82132.1"/>
    </source>
</evidence>
<name>A0A9W6JRT9_9HYPH</name>
<gene>
    <name evidence="2" type="ORF">GCM10017653_02010</name>
</gene>
<comment type="caution">
    <text evidence="2">The sequence shown here is derived from an EMBL/GenBank/DDBJ whole genome shotgun (WGS) entry which is preliminary data.</text>
</comment>
<dbReference type="AlphaFoldDB" id="A0A9W6JRT9"/>
<feature type="domain" description="AB hydrolase-1" evidence="1">
    <location>
        <begin position="29"/>
        <end position="240"/>
    </location>
</feature>
<dbReference type="EMBL" id="BSFM01000001">
    <property type="protein sequence ID" value="GLK82132.1"/>
    <property type="molecule type" value="Genomic_DNA"/>
</dbReference>
<reference evidence="2" key="2">
    <citation type="submission" date="2023-01" db="EMBL/GenBank/DDBJ databases">
        <authorList>
            <person name="Sun Q."/>
            <person name="Evtushenko L."/>
        </authorList>
    </citation>
    <scope>NUCLEOTIDE SEQUENCE</scope>
    <source>
        <strain evidence="2">VKM B-2789</strain>
    </source>
</reference>
<protein>
    <submittedName>
        <fullName evidence="2">Alpha/beta hydrolase</fullName>
    </submittedName>
</protein>
<dbReference type="Gene3D" id="3.40.50.1820">
    <property type="entry name" value="alpha/beta hydrolase"/>
    <property type="match status" value="1"/>
</dbReference>
<dbReference type="RefSeq" id="WP_213362781.1">
    <property type="nucleotide sequence ID" value="NZ_BSFM01000001.1"/>
</dbReference>
<dbReference type="InterPro" id="IPR029058">
    <property type="entry name" value="AB_hydrolase_fold"/>
</dbReference>
<keyword evidence="3" id="KW-1185">Reference proteome</keyword>
<dbReference type="InterPro" id="IPR000073">
    <property type="entry name" value="AB_hydrolase_1"/>
</dbReference>
<dbReference type="GO" id="GO:0052689">
    <property type="term" value="F:carboxylic ester hydrolase activity"/>
    <property type="evidence" value="ECO:0007669"/>
    <property type="project" value="TreeGrafter"/>
</dbReference>
<proteinExistence type="predicted"/>
<keyword evidence="2" id="KW-0378">Hydrolase</keyword>
<evidence type="ECO:0000259" key="1">
    <source>
        <dbReference type="Pfam" id="PF12697"/>
    </source>
</evidence>
<accession>A0A9W6JRT9</accession>
<dbReference type="PANTHER" id="PTHR43265:SF1">
    <property type="entry name" value="ESTERASE ESTD"/>
    <property type="match status" value="1"/>
</dbReference>
<dbReference type="InterPro" id="IPR053145">
    <property type="entry name" value="AB_hydrolase_Est10"/>
</dbReference>
<organism evidence="2 3">
    <name type="scientific">Ancylobacter defluvii</name>
    <dbReference type="NCBI Taxonomy" id="1282440"/>
    <lineage>
        <taxon>Bacteria</taxon>
        <taxon>Pseudomonadati</taxon>
        <taxon>Pseudomonadota</taxon>
        <taxon>Alphaproteobacteria</taxon>
        <taxon>Hyphomicrobiales</taxon>
        <taxon>Xanthobacteraceae</taxon>
        <taxon>Ancylobacter</taxon>
    </lineage>
</organism>
<dbReference type="SUPFAM" id="SSF53474">
    <property type="entry name" value="alpha/beta-Hydrolases"/>
    <property type="match status" value="1"/>
</dbReference>
<dbReference type="Proteomes" id="UP001143330">
    <property type="component" value="Unassembled WGS sequence"/>
</dbReference>
<dbReference type="PANTHER" id="PTHR43265">
    <property type="entry name" value="ESTERASE ESTD"/>
    <property type="match status" value="1"/>
</dbReference>
<sequence length="279" mass="28577">MPAAAHPPVALIIPGSGPTDRDGDNPLGVNAAPYRRLAEALAAHGIASLRIDKRGLFGSADAIPDPNAVTLDDYAADIHAWVTALKARTGAACIWLIGHSEGGLVALKAAADPAGICGVVLLATPGRPMGEMLREQFQATPANAPYRAAAFGAIAALEAGRHVDPATLAPPLRPLFAPQIQGFLISAFAFDPAPALAGLRLPVLIVQGGRDLQVSDADARRLAAAQPKARLVRLPSVNHVLKSVASDDRAANLATYADAALPLAPGVTEAIAGFIAAPR</sequence>
<evidence type="ECO:0000313" key="3">
    <source>
        <dbReference type="Proteomes" id="UP001143330"/>
    </source>
</evidence>
<reference evidence="2" key="1">
    <citation type="journal article" date="2014" name="Int. J. Syst. Evol. Microbiol.">
        <title>Complete genome sequence of Corynebacterium casei LMG S-19264T (=DSM 44701T), isolated from a smear-ripened cheese.</title>
        <authorList>
            <consortium name="US DOE Joint Genome Institute (JGI-PGF)"/>
            <person name="Walter F."/>
            <person name="Albersmeier A."/>
            <person name="Kalinowski J."/>
            <person name="Ruckert C."/>
        </authorList>
    </citation>
    <scope>NUCLEOTIDE SEQUENCE</scope>
    <source>
        <strain evidence="2">VKM B-2789</strain>
    </source>
</reference>